<protein>
    <recommendedName>
        <fullName evidence="3">Reverse transcriptase domain-containing protein</fullName>
    </recommendedName>
</protein>
<gene>
    <name evidence="2" type="ORF">Tci_055591</name>
</gene>
<dbReference type="SUPFAM" id="SSF56672">
    <property type="entry name" value="DNA/RNA polymerases"/>
    <property type="match status" value="1"/>
</dbReference>
<dbReference type="InterPro" id="IPR043128">
    <property type="entry name" value="Rev_trsase/Diguanyl_cyclase"/>
</dbReference>
<evidence type="ECO:0000313" key="2">
    <source>
        <dbReference type="EMBL" id="GEU83613.1"/>
    </source>
</evidence>
<reference evidence="2" key="1">
    <citation type="journal article" date="2019" name="Sci. Rep.">
        <title>Draft genome of Tanacetum cinerariifolium, the natural source of mosquito coil.</title>
        <authorList>
            <person name="Yamashiro T."/>
            <person name="Shiraishi A."/>
            <person name="Satake H."/>
            <person name="Nakayama K."/>
        </authorList>
    </citation>
    <scope>NUCLEOTIDE SEQUENCE</scope>
</reference>
<comment type="caution">
    <text evidence="2">The sequence shown here is derived from an EMBL/GenBank/DDBJ whole genome shotgun (WGS) entry which is preliminary data.</text>
</comment>
<dbReference type="PANTHER" id="PTHR24559">
    <property type="entry name" value="TRANSPOSON TY3-I GAG-POL POLYPROTEIN"/>
    <property type="match status" value="1"/>
</dbReference>
<dbReference type="InterPro" id="IPR043502">
    <property type="entry name" value="DNA/RNA_pol_sf"/>
</dbReference>
<sequence length="239" mass="27964">MVDHDSKWIEEEEERDPKEVRAVSIYPKPESIGPLEWKASENQLKPSMIEPPKLELKELPKHIEYDFLQGDDQLPVVISSALFTPKKSSFLKWIDSSFCAHKILMEDEFKPTVQPQRRVNLNIKEEGMTVFKNEKNELIPQRTVTGWRVCIDYHKLNDTTQKDHFTLPFIDEMLERLDGHANYCFLDGFSSSFDHCLENLEKMLKRCEETNLVLNWKKCHFMVTEGIVLGHKVLGQESK</sequence>
<dbReference type="AlphaFoldDB" id="A0A6L2NBK3"/>
<dbReference type="InterPro" id="IPR053134">
    <property type="entry name" value="RNA-dir_DNA_polymerase"/>
</dbReference>
<organism evidence="2">
    <name type="scientific">Tanacetum cinerariifolium</name>
    <name type="common">Dalmatian daisy</name>
    <name type="synonym">Chrysanthemum cinerariifolium</name>
    <dbReference type="NCBI Taxonomy" id="118510"/>
    <lineage>
        <taxon>Eukaryota</taxon>
        <taxon>Viridiplantae</taxon>
        <taxon>Streptophyta</taxon>
        <taxon>Embryophyta</taxon>
        <taxon>Tracheophyta</taxon>
        <taxon>Spermatophyta</taxon>
        <taxon>Magnoliopsida</taxon>
        <taxon>eudicotyledons</taxon>
        <taxon>Gunneridae</taxon>
        <taxon>Pentapetalae</taxon>
        <taxon>asterids</taxon>
        <taxon>campanulids</taxon>
        <taxon>Asterales</taxon>
        <taxon>Asteraceae</taxon>
        <taxon>Asteroideae</taxon>
        <taxon>Anthemideae</taxon>
        <taxon>Anthemidinae</taxon>
        <taxon>Tanacetum</taxon>
    </lineage>
</organism>
<dbReference type="Gene3D" id="3.30.70.270">
    <property type="match status" value="2"/>
</dbReference>
<name>A0A6L2NBK3_TANCI</name>
<proteinExistence type="predicted"/>
<dbReference type="EMBL" id="BKCJ010008717">
    <property type="protein sequence ID" value="GEU83613.1"/>
    <property type="molecule type" value="Genomic_DNA"/>
</dbReference>
<accession>A0A6L2NBK3</accession>
<evidence type="ECO:0000256" key="1">
    <source>
        <dbReference type="SAM" id="MobiDB-lite"/>
    </source>
</evidence>
<evidence type="ECO:0008006" key="3">
    <source>
        <dbReference type="Google" id="ProtNLM"/>
    </source>
</evidence>
<dbReference type="PANTHER" id="PTHR24559:SF429">
    <property type="entry name" value="RNA-DIRECTED DNA POLYMERASE HOMOLOG"/>
    <property type="match status" value="1"/>
</dbReference>
<feature type="region of interest" description="Disordered" evidence="1">
    <location>
        <begin position="1"/>
        <end position="22"/>
    </location>
</feature>
<feature type="compositionally biased region" description="Basic and acidic residues" evidence="1">
    <location>
        <begin position="1"/>
        <end position="21"/>
    </location>
</feature>